<dbReference type="KEGG" id="bfo:118423535"/>
<dbReference type="CDD" id="cd00037">
    <property type="entry name" value="CLECT"/>
    <property type="match status" value="1"/>
</dbReference>
<evidence type="ECO:0000313" key="3">
    <source>
        <dbReference type="RefSeq" id="XP_035687614.1"/>
    </source>
</evidence>
<dbReference type="OrthoDB" id="8935730at2759"/>
<gene>
    <name evidence="3" type="primary">LOC118423535</name>
</gene>
<dbReference type="AlphaFoldDB" id="A0A9J7LSW9"/>
<feature type="domain" description="C-type lectin" evidence="1">
    <location>
        <begin position="89"/>
        <end position="190"/>
    </location>
</feature>
<dbReference type="InterPro" id="IPR001304">
    <property type="entry name" value="C-type_lectin-like"/>
</dbReference>
<dbReference type="Pfam" id="PF00059">
    <property type="entry name" value="Lectin_C"/>
    <property type="match status" value="1"/>
</dbReference>
<dbReference type="InterPro" id="IPR050801">
    <property type="entry name" value="Ca-Dep_Lectins_ImmuneDev"/>
</dbReference>
<evidence type="ECO:0000259" key="1">
    <source>
        <dbReference type="PROSITE" id="PS50041"/>
    </source>
</evidence>
<keyword evidence="2" id="KW-1185">Reference proteome</keyword>
<dbReference type="PANTHER" id="PTHR22801:SF63">
    <property type="entry name" value="C-TYPE LECTIN DOMAIN-CONTAINING PROTEIN"/>
    <property type="match status" value="1"/>
</dbReference>
<reference evidence="3" key="2">
    <citation type="submission" date="2025-08" db="UniProtKB">
        <authorList>
            <consortium name="RefSeq"/>
        </authorList>
    </citation>
    <scope>IDENTIFICATION</scope>
    <source>
        <strain evidence="3">S238N-H82</strain>
        <tissue evidence="3">Testes</tissue>
    </source>
</reference>
<dbReference type="Gene3D" id="3.10.100.10">
    <property type="entry name" value="Mannose-Binding Protein A, subunit A"/>
    <property type="match status" value="1"/>
</dbReference>
<dbReference type="InterPro" id="IPR016186">
    <property type="entry name" value="C-type_lectin-like/link_sf"/>
</dbReference>
<dbReference type="SMART" id="SM00034">
    <property type="entry name" value="CLECT"/>
    <property type="match status" value="1"/>
</dbReference>
<dbReference type="Proteomes" id="UP000001554">
    <property type="component" value="Chromosome 9"/>
</dbReference>
<accession>A0A9J7LSW9</accession>
<sequence length="197" mass="21989">MPPVPIHLGATPAPVWKDSVAMDTHVQMMTSVLRRVPVMNMPPVPTHLGATPVLVTKDTLAMETLARRDALQVLSIGTKPATTSRQIEKHFFSAERDCDSRRAKLVVWPDSATHQYLIENAKSKRNIWIGLSDRGQEGEFVWSNGDSLGSFHHWKGHNFPRAHCVAMMKRRGTYVLGVKLCAANCNYFCQRTAATNP</sequence>
<proteinExistence type="predicted"/>
<protein>
    <submittedName>
        <fullName evidence="3">Uncharacterized protein LOC118423535</fullName>
    </submittedName>
</protein>
<dbReference type="PROSITE" id="PS50041">
    <property type="entry name" value="C_TYPE_LECTIN_2"/>
    <property type="match status" value="1"/>
</dbReference>
<dbReference type="GeneID" id="118423535"/>
<dbReference type="SUPFAM" id="SSF56436">
    <property type="entry name" value="C-type lectin-like"/>
    <property type="match status" value="1"/>
</dbReference>
<reference evidence="2" key="1">
    <citation type="journal article" date="2020" name="Nat. Ecol. Evol.">
        <title>Deeply conserved synteny resolves early events in vertebrate evolution.</title>
        <authorList>
            <person name="Simakov O."/>
            <person name="Marletaz F."/>
            <person name="Yue J.X."/>
            <person name="O'Connell B."/>
            <person name="Jenkins J."/>
            <person name="Brandt A."/>
            <person name="Calef R."/>
            <person name="Tung C.H."/>
            <person name="Huang T.K."/>
            <person name="Schmutz J."/>
            <person name="Satoh N."/>
            <person name="Yu J.K."/>
            <person name="Putnam N.H."/>
            <person name="Green R.E."/>
            <person name="Rokhsar D.S."/>
        </authorList>
    </citation>
    <scope>NUCLEOTIDE SEQUENCE [LARGE SCALE GENOMIC DNA]</scope>
    <source>
        <strain evidence="2">S238N-H82</strain>
    </source>
</reference>
<evidence type="ECO:0000313" key="2">
    <source>
        <dbReference type="Proteomes" id="UP000001554"/>
    </source>
</evidence>
<dbReference type="InterPro" id="IPR016187">
    <property type="entry name" value="CTDL_fold"/>
</dbReference>
<dbReference type="RefSeq" id="XP_035687614.1">
    <property type="nucleotide sequence ID" value="XM_035831721.1"/>
</dbReference>
<name>A0A9J7LSW9_BRAFL</name>
<organism evidence="2 3">
    <name type="scientific">Branchiostoma floridae</name>
    <name type="common">Florida lancelet</name>
    <name type="synonym">Amphioxus</name>
    <dbReference type="NCBI Taxonomy" id="7739"/>
    <lineage>
        <taxon>Eukaryota</taxon>
        <taxon>Metazoa</taxon>
        <taxon>Chordata</taxon>
        <taxon>Cephalochordata</taxon>
        <taxon>Leptocardii</taxon>
        <taxon>Amphioxiformes</taxon>
        <taxon>Branchiostomatidae</taxon>
        <taxon>Branchiostoma</taxon>
    </lineage>
</organism>
<dbReference type="PANTHER" id="PTHR22801">
    <property type="entry name" value="LITHOSTATHINE"/>
    <property type="match status" value="1"/>
</dbReference>